<accession>A0A238ULR4</accession>
<dbReference type="Pfam" id="PF10123">
    <property type="entry name" value="Mu-like_Pro"/>
    <property type="match status" value="1"/>
</dbReference>
<dbReference type="EMBL" id="FZNM01000001">
    <property type="protein sequence ID" value="SNR22911.1"/>
    <property type="molecule type" value="Genomic_DNA"/>
</dbReference>
<dbReference type="Proteomes" id="UP000198409">
    <property type="component" value="Unassembled WGS sequence"/>
</dbReference>
<name>A0A238ULR4_9RHOB</name>
<reference evidence="2 4" key="3">
    <citation type="submission" date="2019-02" db="EMBL/GenBank/DDBJ databases">
        <authorList>
            <person name="Zhang G."/>
        </authorList>
    </citation>
    <scope>NUCLEOTIDE SEQUENCE [LARGE SCALE GENOMIC DNA]</scope>
    <source>
        <strain evidence="2 4">CMB17</strain>
    </source>
</reference>
<dbReference type="PIRSF" id="PIRSF016624">
    <property type="entry name" value="Mu_prophg_I"/>
    <property type="match status" value="1"/>
</dbReference>
<dbReference type="AlphaFoldDB" id="A0A238ULR4"/>
<reference evidence="3" key="1">
    <citation type="submission" date="2017-06" db="EMBL/GenBank/DDBJ databases">
        <authorList>
            <person name="Varghese N."/>
            <person name="Submissions S."/>
        </authorList>
    </citation>
    <scope>NUCLEOTIDE SEQUENCE [LARGE SCALE GENOMIC DNA]</scope>
    <source>
        <strain evidence="3">DSM 26170</strain>
    </source>
</reference>
<dbReference type="Proteomes" id="UP000292859">
    <property type="component" value="Unassembled WGS sequence"/>
</dbReference>
<dbReference type="InterPro" id="IPR012106">
    <property type="entry name" value="Phage_Mu_Gp1"/>
</dbReference>
<dbReference type="OrthoDB" id="7306769at2"/>
<protein>
    <submittedName>
        <fullName evidence="1">Mu-like prophage I protein</fullName>
    </submittedName>
</protein>
<evidence type="ECO:0000313" key="4">
    <source>
        <dbReference type="Proteomes" id="UP000292859"/>
    </source>
</evidence>
<proteinExistence type="predicted"/>
<sequence length="321" mass="33920">MIGMARRSSTLQGIALNAQDGTAPDWVQLIPAGPRILGRDGRRWKLSDPAAVAAAFNASIQKPHIDIEHSTQIRAPKGEPAPAVGWFEEIESRDGSIWGRMDWTEEGRVAVASRAYRYLSPAFRHDPRSGEVLAIVSAGLTNNPNLDMAALNAAEQETDEMLDPALLEALGLNANASAADAVVAIGKLKDTRDTALNAAKMPDPDKFVPRADHDLALNRIAGFETAEKTRRDEAINSALDAAVAAGKVAPASREYHLAACRSDGGLERFQAAMATAPVIAAGSGIDARKPGDAAGPTDEQVAVCRAMNMDPAVVFGAGKKE</sequence>
<dbReference type="EMBL" id="SIRL01000001">
    <property type="protein sequence ID" value="TBN53131.1"/>
    <property type="molecule type" value="Genomic_DNA"/>
</dbReference>
<evidence type="ECO:0000313" key="1">
    <source>
        <dbReference type="EMBL" id="SNR22911.1"/>
    </source>
</evidence>
<gene>
    <name evidence="2" type="ORF">EYF88_02750</name>
    <name evidence="1" type="ORF">SAMN06265378_10175</name>
</gene>
<keyword evidence="4" id="KW-1185">Reference proteome</keyword>
<evidence type="ECO:0000313" key="2">
    <source>
        <dbReference type="EMBL" id="TBN53131.1"/>
    </source>
</evidence>
<reference evidence="1" key="2">
    <citation type="submission" date="2017-06" db="EMBL/GenBank/DDBJ databases">
        <authorList>
            <person name="Kim H.J."/>
            <person name="Triplett B.A."/>
        </authorList>
    </citation>
    <scope>NUCLEOTIDE SEQUENCE [LARGE SCALE GENOMIC DNA]</scope>
    <source>
        <strain evidence="1">DSM 26170</strain>
    </source>
</reference>
<evidence type="ECO:0000313" key="3">
    <source>
        <dbReference type="Proteomes" id="UP000198409"/>
    </source>
</evidence>
<organism evidence="1 3">
    <name type="scientific">Paracoccus sediminis</name>
    <dbReference type="NCBI Taxonomy" id="1214787"/>
    <lineage>
        <taxon>Bacteria</taxon>
        <taxon>Pseudomonadati</taxon>
        <taxon>Pseudomonadota</taxon>
        <taxon>Alphaproteobacteria</taxon>
        <taxon>Rhodobacterales</taxon>
        <taxon>Paracoccaceae</taxon>
        <taxon>Paracoccus</taxon>
    </lineage>
</organism>